<name>A0A4Q9DQR8_9BACL</name>
<keyword evidence="6 10" id="KW-0407">Ion channel</keyword>
<keyword evidence="10" id="KW-0813">Transport</keyword>
<comment type="catalytic activity">
    <reaction evidence="8">
        <text>fluoride(in) = fluoride(out)</text>
        <dbReference type="Rhea" id="RHEA:76159"/>
        <dbReference type="ChEBI" id="CHEBI:17051"/>
    </reaction>
    <physiologicalReaction direction="left-to-right" evidence="8">
        <dbReference type="Rhea" id="RHEA:76160"/>
    </physiologicalReaction>
</comment>
<dbReference type="HAMAP" id="MF_00454">
    <property type="entry name" value="FluC"/>
    <property type="match status" value="1"/>
</dbReference>
<evidence type="ECO:0000256" key="9">
    <source>
        <dbReference type="ARBA" id="ARBA00049940"/>
    </source>
</evidence>
<dbReference type="GO" id="GO:0046872">
    <property type="term" value="F:metal ion binding"/>
    <property type="evidence" value="ECO:0007669"/>
    <property type="project" value="UniProtKB-KW"/>
</dbReference>
<dbReference type="InterPro" id="IPR003691">
    <property type="entry name" value="FluC"/>
</dbReference>
<dbReference type="GO" id="GO:0062054">
    <property type="term" value="F:fluoride channel activity"/>
    <property type="evidence" value="ECO:0007669"/>
    <property type="project" value="UniProtKB-UniRule"/>
</dbReference>
<dbReference type="PANTHER" id="PTHR28259">
    <property type="entry name" value="FLUORIDE EXPORT PROTEIN 1-RELATED"/>
    <property type="match status" value="1"/>
</dbReference>
<dbReference type="RefSeq" id="WP_131013613.1">
    <property type="nucleotide sequence ID" value="NZ_SIRE01000008.1"/>
</dbReference>
<keyword evidence="10" id="KW-0915">Sodium</keyword>
<feature type="transmembrane region" description="Helical" evidence="10">
    <location>
        <begin position="94"/>
        <end position="114"/>
    </location>
</feature>
<gene>
    <name evidence="10 11" type="primary">crcB</name>
    <name evidence="10" type="synonym">fluC</name>
    <name evidence="11" type="ORF">EYB31_12165</name>
</gene>
<protein>
    <recommendedName>
        <fullName evidence="10">Fluoride-specific ion channel FluC</fullName>
    </recommendedName>
</protein>
<evidence type="ECO:0000256" key="2">
    <source>
        <dbReference type="ARBA" id="ARBA00022475"/>
    </source>
</evidence>
<keyword evidence="4 10" id="KW-1133">Transmembrane helix</keyword>
<comment type="function">
    <text evidence="9 10">Fluoride-specific ion channel. Important for reducing fluoride concentration in the cell, thus reducing its toxicity.</text>
</comment>
<feature type="transmembrane region" description="Helical" evidence="10">
    <location>
        <begin position="31"/>
        <end position="51"/>
    </location>
</feature>
<dbReference type="GO" id="GO:0005886">
    <property type="term" value="C:plasma membrane"/>
    <property type="evidence" value="ECO:0007669"/>
    <property type="project" value="UniProtKB-SubCell"/>
</dbReference>
<dbReference type="AlphaFoldDB" id="A0A4Q9DQR8"/>
<evidence type="ECO:0000256" key="4">
    <source>
        <dbReference type="ARBA" id="ARBA00022989"/>
    </source>
</evidence>
<accession>A0A4Q9DQR8</accession>
<dbReference type="PANTHER" id="PTHR28259:SF1">
    <property type="entry name" value="FLUORIDE EXPORT PROTEIN 1-RELATED"/>
    <property type="match status" value="1"/>
</dbReference>
<dbReference type="Proteomes" id="UP000293142">
    <property type="component" value="Unassembled WGS sequence"/>
</dbReference>
<keyword evidence="12" id="KW-1185">Reference proteome</keyword>
<dbReference type="NCBIfam" id="TIGR00494">
    <property type="entry name" value="crcB"/>
    <property type="match status" value="1"/>
</dbReference>
<comment type="similarity">
    <text evidence="7 10">Belongs to the fluoride channel Fluc/FEX (TC 1.A.43) family.</text>
</comment>
<proteinExistence type="inferred from homology"/>
<evidence type="ECO:0000256" key="6">
    <source>
        <dbReference type="ARBA" id="ARBA00023303"/>
    </source>
</evidence>
<comment type="caution">
    <text evidence="11">The sequence shown here is derived from an EMBL/GenBank/DDBJ whole genome shotgun (WGS) entry which is preliminary data.</text>
</comment>
<evidence type="ECO:0000256" key="5">
    <source>
        <dbReference type="ARBA" id="ARBA00023136"/>
    </source>
</evidence>
<dbReference type="Pfam" id="PF02537">
    <property type="entry name" value="CRCB"/>
    <property type="match status" value="1"/>
</dbReference>
<evidence type="ECO:0000256" key="10">
    <source>
        <dbReference type="HAMAP-Rule" id="MF_00454"/>
    </source>
</evidence>
<keyword evidence="10" id="KW-0479">Metal-binding</keyword>
<evidence type="ECO:0000256" key="8">
    <source>
        <dbReference type="ARBA" id="ARBA00035585"/>
    </source>
</evidence>
<keyword evidence="2 10" id="KW-1003">Cell membrane</keyword>
<dbReference type="OrthoDB" id="9799631at2"/>
<organism evidence="11 12">
    <name type="scientific">Paenibacillus thalictri</name>
    <dbReference type="NCBI Taxonomy" id="2527873"/>
    <lineage>
        <taxon>Bacteria</taxon>
        <taxon>Bacillati</taxon>
        <taxon>Bacillota</taxon>
        <taxon>Bacilli</taxon>
        <taxon>Bacillales</taxon>
        <taxon>Paenibacillaceae</taxon>
        <taxon>Paenibacillus</taxon>
    </lineage>
</organism>
<dbReference type="EMBL" id="SIRE01000008">
    <property type="protein sequence ID" value="TBL78977.1"/>
    <property type="molecule type" value="Genomic_DNA"/>
</dbReference>
<dbReference type="GO" id="GO:0140114">
    <property type="term" value="P:cellular detoxification of fluoride"/>
    <property type="evidence" value="ECO:0007669"/>
    <property type="project" value="UniProtKB-UniRule"/>
</dbReference>
<evidence type="ECO:0000313" key="12">
    <source>
        <dbReference type="Proteomes" id="UP000293142"/>
    </source>
</evidence>
<evidence type="ECO:0000256" key="7">
    <source>
        <dbReference type="ARBA" id="ARBA00035120"/>
    </source>
</evidence>
<sequence>MDVIALVIGGFIGTILRYGLGNIIPASPDGFPLGILLINLAGCFFLGWFFTGATLRWRLRPEIRLGLGTGVTGAFTTFSTFSVQSVDLIQSAHYVAAAIYVLLSVVGGLILTFAGSKLAASQRKGQTS</sequence>
<keyword evidence="3 10" id="KW-0812">Transmembrane</keyword>
<feature type="transmembrane region" description="Helical" evidence="10">
    <location>
        <begin position="63"/>
        <end position="82"/>
    </location>
</feature>
<evidence type="ECO:0000256" key="1">
    <source>
        <dbReference type="ARBA" id="ARBA00004651"/>
    </source>
</evidence>
<feature type="binding site" evidence="10">
    <location>
        <position position="76"/>
    </location>
    <ligand>
        <name>Na(+)</name>
        <dbReference type="ChEBI" id="CHEBI:29101"/>
        <note>structural</note>
    </ligand>
</feature>
<comment type="activity regulation">
    <text evidence="10">Na(+) is not transported, but it plays an essential structural role and its presence is essential for fluoride channel function.</text>
</comment>
<keyword evidence="10" id="KW-0406">Ion transport</keyword>
<feature type="binding site" evidence="10">
    <location>
        <position position="73"/>
    </location>
    <ligand>
        <name>Na(+)</name>
        <dbReference type="ChEBI" id="CHEBI:29101"/>
        <note>structural</note>
    </ligand>
</feature>
<comment type="subcellular location">
    <subcellularLocation>
        <location evidence="1 10">Cell membrane</location>
        <topology evidence="1 10">Multi-pass membrane protein</topology>
    </subcellularLocation>
</comment>
<keyword evidence="5 10" id="KW-0472">Membrane</keyword>
<evidence type="ECO:0000313" key="11">
    <source>
        <dbReference type="EMBL" id="TBL78977.1"/>
    </source>
</evidence>
<evidence type="ECO:0000256" key="3">
    <source>
        <dbReference type="ARBA" id="ARBA00022692"/>
    </source>
</evidence>
<reference evidence="11 12" key="1">
    <citation type="submission" date="2019-02" db="EMBL/GenBank/DDBJ databases">
        <title>Paenibacillus sp. nov., isolated from surface-sterilized tissue of Thalictrum simplex L.</title>
        <authorList>
            <person name="Tuo L."/>
        </authorList>
    </citation>
    <scope>NUCLEOTIDE SEQUENCE [LARGE SCALE GENOMIC DNA]</scope>
    <source>
        <strain evidence="11 12">N2SHLJ1</strain>
    </source>
</reference>